<feature type="region of interest" description="Disordered" evidence="2">
    <location>
        <begin position="488"/>
        <end position="513"/>
    </location>
</feature>
<feature type="transmembrane region" description="Helical" evidence="3">
    <location>
        <begin position="293"/>
        <end position="313"/>
    </location>
</feature>
<dbReference type="GeneID" id="35604230"/>
<keyword evidence="3" id="KW-0472">Membrane</keyword>
<feature type="transmembrane region" description="Helical" evidence="3">
    <location>
        <begin position="373"/>
        <end position="393"/>
    </location>
</feature>
<feature type="transmembrane region" description="Helical" evidence="3">
    <location>
        <begin position="64"/>
        <end position="84"/>
    </location>
</feature>
<dbReference type="STRING" id="112498.A0A2D3VLL4"/>
<proteinExistence type="predicted"/>
<dbReference type="SUPFAM" id="SSF103473">
    <property type="entry name" value="MFS general substrate transporter"/>
    <property type="match status" value="1"/>
</dbReference>
<comment type="subcellular location">
    <subcellularLocation>
        <location evidence="1">Membrane</location>
        <topology evidence="1">Multi-pass membrane protein</topology>
    </subcellularLocation>
</comment>
<dbReference type="PANTHER" id="PTHR23520">
    <property type="entry name" value="TRANSPORTER, PUTATIVE (AFU_ORTHOLOGUE AFUA_3G04000)-RELATED"/>
    <property type="match status" value="1"/>
</dbReference>
<dbReference type="GO" id="GO:0000329">
    <property type="term" value="C:fungal-type vacuole membrane"/>
    <property type="evidence" value="ECO:0007669"/>
    <property type="project" value="TreeGrafter"/>
</dbReference>
<feature type="region of interest" description="Disordered" evidence="2">
    <location>
        <begin position="224"/>
        <end position="268"/>
    </location>
</feature>
<feature type="transmembrane region" description="Helical" evidence="3">
    <location>
        <begin position="195"/>
        <end position="214"/>
    </location>
</feature>
<dbReference type="Gene3D" id="1.20.1250.20">
    <property type="entry name" value="MFS general substrate transporter like domains"/>
    <property type="match status" value="2"/>
</dbReference>
<feature type="transmembrane region" description="Helical" evidence="3">
    <location>
        <begin position="449"/>
        <end position="471"/>
    </location>
</feature>
<evidence type="ECO:0000313" key="5">
    <source>
        <dbReference type="EMBL" id="CZT23444.1"/>
    </source>
</evidence>
<dbReference type="PANTHER" id="PTHR23520:SF5">
    <property type="entry name" value="TRANSPORTER, PUTATIVE (AFU_ORTHOLOGUE AFUA_3G04000)-RELATED"/>
    <property type="match status" value="1"/>
</dbReference>
<dbReference type="InterPro" id="IPR036259">
    <property type="entry name" value="MFS_trans_sf"/>
</dbReference>
<evidence type="ECO:0000256" key="3">
    <source>
        <dbReference type="SAM" id="Phobius"/>
    </source>
</evidence>
<feature type="compositionally biased region" description="Polar residues" evidence="2">
    <location>
        <begin position="251"/>
        <end position="261"/>
    </location>
</feature>
<gene>
    <name evidence="5" type="ORF">RCC_09158</name>
</gene>
<feature type="transmembrane region" description="Helical" evidence="3">
    <location>
        <begin position="156"/>
        <end position="175"/>
    </location>
</feature>
<evidence type="ECO:0000256" key="1">
    <source>
        <dbReference type="ARBA" id="ARBA00004141"/>
    </source>
</evidence>
<dbReference type="AlphaFoldDB" id="A0A2D3VLL4"/>
<reference evidence="5 6" key="1">
    <citation type="submission" date="2016-03" db="EMBL/GenBank/DDBJ databases">
        <authorList>
            <person name="Ploux O."/>
        </authorList>
    </citation>
    <scope>NUCLEOTIDE SEQUENCE [LARGE SCALE GENOMIC DNA]</scope>
    <source>
        <strain evidence="5 6">URUG2</strain>
    </source>
</reference>
<keyword evidence="3" id="KW-1133">Transmembrane helix</keyword>
<feature type="transmembrane region" description="Helical" evidence="3">
    <location>
        <begin position="114"/>
        <end position="135"/>
    </location>
</feature>
<evidence type="ECO:0000313" key="6">
    <source>
        <dbReference type="Proteomes" id="UP000225277"/>
    </source>
</evidence>
<dbReference type="PROSITE" id="PS50850">
    <property type="entry name" value="MFS"/>
    <property type="match status" value="1"/>
</dbReference>
<feature type="transmembrane region" description="Helical" evidence="3">
    <location>
        <begin position="35"/>
        <end position="52"/>
    </location>
</feature>
<dbReference type="RefSeq" id="XP_023630168.1">
    <property type="nucleotide sequence ID" value="XM_023774400.1"/>
</dbReference>
<keyword evidence="6" id="KW-1185">Reference proteome</keyword>
<keyword evidence="3" id="KW-0812">Transmembrane</keyword>
<protein>
    <submittedName>
        <fullName evidence="5">Related to Staphylococcus multidrug resistance protein</fullName>
    </submittedName>
</protein>
<organism evidence="5 6">
    <name type="scientific">Ramularia collo-cygni</name>
    <dbReference type="NCBI Taxonomy" id="112498"/>
    <lineage>
        <taxon>Eukaryota</taxon>
        <taxon>Fungi</taxon>
        <taxon>Dikarya</taxon>
        <taxon>Ascomycota</taxon>
        <taxon>Pezizomycotina</taxon>
        <taxon>Dothideomycetes</taxon>
        <taxon>Dothideomycetidae</taxon>
        <taxon>Mycosphaerellales</taxon>
        <taxon>Mycosphaerellaceae</taxon>
        <taxon>Ramularia</taxon>
    </lineage>
</organism>
<dbReference type="Proteomes" id="UP000225277">
    <property type="component" value="Unassembled WGS sequence"/>
</dbReference>
<feature type="transmembrane region" description="Helical" evidence="3">
    <location>
        <begin position="91"/>
        <end position="108"/>
    </location>
</feature>
<dbReference type="EMBL" id="FJUY01000016">
    <property type="protein sequence ID" value="CZT23444.1"/>
    <property type="molecule type" value="Genomic_DNA"/>
</dbReference>
<dbReference type="InterPro" id="IPR020846">
    <property type="entry name" value="MFS_dom"/>
</dbReference>
<dbReference type="InterPro" id="IPR011701">
    <property type="entry name" value="MFS"/>
</dbReference>
<dbReference type="Pfam" id="PF07690">
    <property type="entry name" value="MFS_1"/>
    <property type="match status" value="2"/>
</dbReference>
<feature type="transmembrane region" description="Helical" evidence="3">
    <location>
        <begin position="333"/>
        <end position="352"/>
    </location>
</feature>
<sequence>MSVVTRPFTWFYHEFGVVSIATTGRNAYLIILSRALRMFAYGTNTLILALFFNELGFTDSRIGLFMTLTLAGDVVLGTFLTLIADRVGRRKILFGGSFLMVLTGIIFASFENFWILLFAAVIGVVSATGADFGPFRSIEESILSQLTTPKTRSDVLAWYVTISAVGSSVGAESSGRIIEYLRGKDGWSLGNAYHALFWIYAVMGLVNAGLVLLLTEECEADAKQEESYAQVSQEEHTQTSPEEHEDGVEMTNGSHRTTNPQDILPEAPLAPSSQSRIRTWITRWMGPISNSTLAIVYKLWILLAIDSLADGMVPYSLTTYYLDGKFHPSKSTLGDITSVSYFLTAIGGIFAGPTAKKIGLVNTMVFTHLPSSAAVLIFPFPNIFWMAALLLFIRAGLNNMDQAPRAALIAAVVKPQERTAVMGITSMLRTLAATTGPMVTGFLAAGDRFWIAFVAGGAFRITYDVGLFIAFKNIKLHRYETTQEVGPVEGDFSLQGDSDDDDYHGEDDHEALK</sequence>
<dbReference type="GO" id="GO:0022857">
    <property type="term" value="F:transmembrane transporter activity"/>
    <property type="evidence" value="ECO:0007669"/>
    <property type="project" value="InterPro"/>
</dbReference>
<accession>A0A2D3VLL4</accession>
<dbReference type="OrthoDB" id="10027823at2759"/>
<evidence type="ECO:0000256" key="2">
    <source>
        <dbReference type="SAM" id="MobiDB-lite"/>
    </source>
</evidence>
<feature type="domain" description="Major facilitator superfamily (MFS) profile" evidence="4">
    <location>
        <begin position="26"/>
        <end position="475"/>
    </location>
</feature>
<evidence type="ECO:0000259" key="4">
    <source>
        <dbReference type="PROSITE" id="PS50850"/>
    </source>
</evidence>
<name>A0A2D3VLL4_9PEZI</name>